<dbReference type="PANTHER" id="PTHR46599:SF3">
    <property type="entry name" value="PIGGYBAC TRANSPOSABLE ELEMENT-DERIVED PROTEIN 4"/>
    <property type="match status" value="1"/>
</dbReference>
<sequence length="211" mass="24404">ANCEENCMETTDESINVSSLVSTPLPDLHGQTNENVHPSNDLHTDEVCSTCKWTHNANFEPRIANFESSSSGLIVTDELGANEWKEIDTFYKIFDYDFVSHISAETNKYYSESTKGVLIEFSKLHKWVETNPDEIYCFLATSLLMSHCKKNTIKQYWSSDPLIETPIFSKIFSQDRYLLLRRLIHFDDNINSNSGDKLYKIRTVIETLRRK</sequence>
<name>A0A1B6HF55_9HEMI</name>
<evidence type="ECO:0000259" key="1">
    <source>
        <dbReference type="Pfam" id="PF13843"/>
    </source>
</evidence>
<dbReference type="InterPro" id="IPR029526">
    <property type="entry name" value="PGBD"/>
</dbReference>
<feature type="domain" description="PiggyBac transposable element-derived protein" evidence="1">
    <location>
        <begin position="88"/>
        <end position="209"/>
    </location>
</feature>
<accession>A0A1B6HF55</accession>
<feature type="non-terminal residue" evidence="2">
    <location>
        <position position="211"/>
    </location>
</feature>
<dbReference type="EMBL" id="GECU01034388">
    <property type="protein sequence ID" value="JAS73318.1"/>
    <property type="molecule type" value="Transcribed_RNA"/>
</dbReference>
<evidence type="ECO:0000313" key="2">
    <source>
        <dbReference type="EMBL" id="JAS73318.1"/>
    </source>
</evidence>
<proteinExistence type="predicted"/>
<dbReference type="AlphaFoldDB" id="A0A1B6HF55"/>
<reference evidence="2" key="1">
    <citation type="submission" date="2015-11" db="EMBL/GenBank/DDBJ databases">
        <title>De novo transcriptome assembly of four potential Pierce s Disease insect vectors from Arizona vineyards.</title>
        <authorList>
            <person name="Tassone E.E."/>
        </authorList>
    </citation>
    <scope>NUCLEOTIDE SEQUENCE</scope>
</reference>
<protein>
    <recommendedName>
        <fullName evidence="1">PiggyBac transposable element-derived protein domain-containing protein</fullName>
    </recommendedName>
</protein>
<feature type="non-terminal residue" evidence="2">
    <location>
        <position position="1"/>
    </location>
</feature>
<gene>
    <name evidence="2" type="ORF">g.1936</name>
</gene>
<dbReference type="Pfam" id="PF13843">
    <property type="entry name" value="DDE_Tnp_1_7"/>
    <property type="match status" value="1"/>
</dbReference>
<dbReference type="PANTHER" id="PTHR46599">
    <property type="entry name" value="PIGGYBAC TRANSPOSABLE ELEMENT-DERIVED PROTEIN 4"/>
    <property type="match status" value="1"/>
</dbReference>
<organism evidence="2">
    <name type="scientific">Homalodisca liturata</name>
    <dbReference type="NCBI Taxonomy" id="320908"/>
    <lineage>
        <taxon>Eukaryota</taxon>
        <taxon>Metazoa</taxon>
        <taxon>Ecdysozoa</taxon>
        <taxon>Arthropoda</taxon>
        <taxon>Hexapoda</taxon>
        <taxon>Insecta</taxon>
        <taxon>Pterygota</taxon>
        <taxon>Neoptera</taxon>
        <taxon>Paraneoptera</taxon>
        <taxon>Hemiptera</taxon>
        <taxon>Auchenorrhyncha</taxon>
        <taxon>Membracoidea</taxon>
        <taxon>Cicadellidae</taxon>
        <taxon>Cicadellinae</taxon>
        <taxon>Proconiini</taxon>
        <taxon>Homalodisca</taxon>
    </lineage>
</organism>